<feature type="domain" description="Adenosine deaminase" evidence="5">
    <location>
        <begin position="354"/>
        <end position="631"/>
    </location>
</feature>
<comment type="caution">
    <text evidence="6">The sequence shown here is derived from an EMBL/GenBank/DDBJ whole genome shotgun (WGS) entry which is preliminary data.</text>
</comment>
<keyword evidence="2" id="KW-0479">Metal-binding</keyword>
<comment type="cofactor">
    <cofactor evidence="1">
        <name>Zn(2+)</name>
        <dbReference type="ChEBI" id="CHEBI:29105"/>
    </cofactor>
</comment>
<accession>A0ABR3RPL9</accession>
<keyword evidence="3" id="KW-0378">Hydrolase</keyword>
<dbReference type="SUPFAM" id="SSF51556">
    <property type="entry name" value="Metallo-dependent hydrolases"/>
    <property type="match status" value="1"/>
</dbReference>
<gene>
    <name evidence="6" type="ORF">SLS60_003787</name>
</gene>
<dbReference type="PANTHER" id="PTHR11409">
    <property type="entry name" value="ADENOSINE DEAMINASE"/>
    <property type="match status" value="1"/>
</dbReference>
<evidence type="ECO:0000256" key="4">
    <source>
        <dbReference type="SAM" id="MobiDB-lite"/>
    </source>
</evidence>
<evidence type="ECO:0000259" key="5">
    <source>
        <dbReference type="Pfam" id="PF00962"/>
    </source>
</evidence>
<organism evidence="6 7">
    <name type="scientific">Paraconiothyrium brasiliense</name>
    <dbReference type="NCBI Taxonomy" id="300254"/>
    <lineage>
        <taxon>Eukaryota</taxon>
        <taxon>Fungi</taxon>
        <taxon>Dikarya</taxon>
        <taxon>Ascomycota</taxon>
        <taxon>Pezizomycotina</taxon>
        <taxon>Dothideomycetes</taxon>
        <taxon>Pleosporomycetidae</taxon>
        <taxon>Pleosporales</taxon>
        <taxon>Massarineae</taxon>
        <taxon>Didymosphaeriaceae</taxon>
        <taxon>Paraconiothyrium</taxon>
    </lineage>
</organism>
<proteinExistence type="predicted"/>
<protein>
    <recommendedName>
        <fullName evidence="5">Adenosine deaminase domain-containing protein</fullName>
    </recommendedName>
</protein>
<evidence type="ECO:0000256" key="2">
    <source>
        <dbReference type="ARBA" id="ARBA00022723"/>
    </source>
</evidence>
<dbReference type="Gene3D" id="3.20.20.140">
    <property type="entry name" value="Metal-dependent hydrolases"/>
    <property type="match status" value="1"/>
</dbReference>
<evidence type="ECO:0000313" key="6">
    <source>
        <dbReference type="EMBL" id="KAL1606384.1"/>
    </source>
</evidence>
<dbReference type="InterPro" id="IPR006330">
    <property type="entry name" value="Ado/ade_deaminase"/>
</dbReference>
<keyword evidence="7" id="KW-1185">Reference proteome</keyword>
<dbReference type="InterPro" id="IPR001365">
    <property type="entry name" value="A_deaminase_dom"/>
</dbReference>
<feature type="compositionally biased region" description="Low complexity" evidence="4">
    <location>
        <begin position="10"/>
        <end position="20"/>
    </location>
</feature>
<dbReference type="EMBL" id="JAKJXO020000004">
    <property type="protein sequence ID" value="KAL1606384.1"/>
    <property type="molecule type" value="Genomic_DNA"/>
</dbReference>
<dbReference type="Proteomes" id="UP001521785">
    <property type="component" value="Unassembled WGS sequence"/>
</dbReference>
<dbReference type="Pfam" id="PF00962">
    <property type="entry name" value="A_deaminase"/>
    <property type="match status" value="1"/>
</dbReference>
<dbReference type="PANTHER" id="PTHR11409:SF37">
    <property type="entry name" value="ADENOSINE DEAMINASE DOMAIN-CONTAINING PROTEIN"/>
    <property type="match status" value="1"/>
</dbReference>
<reference evidence="6 7" key="1">
    <citation type="submission" date="2024-02" db="EMBL/GenBank/DDBJ databases">
        <title>De novo assembly and annotation of 12 fungi associated with fruit tree decline syndrome in Ontario, Canada.</title>
        <authorList>
            <person name="Sulman M."/>
            <person name="Ellouze W."/>
            <person name="Ilyukhin E."/>
        </authorList>
    </citation>
    <scope>NUCLEOTIDE SEQUENCE [LARGE SCALE GENOMIC DNA]</scope>
    <source>
        <strain evidence="6 7">M42-189</strain>
    </source>
</reference>
<dbReference type="InterPro" id="IPR032466">
    <property type="entry name" value="Metal_Hydrolase"/>
</dbReference>
<sequence>MPADSDSKSSSESQNSPQGSVRDRQAPSRGPDSVGEPSADSSEKKRKRSSLNPTTSPSKKPMALPGTDKIEPDNYLEKRNALVKKEIKDAWDYPASTLDLAPKQWLVANMIRLIREFERRYVFGNMPSEDIPADWTLDMGGQFLTNKSRIEQQSILFQIAKRVPKGALLHLHFNAELNPERLLEQARTMRENMYVWSIRPLLTEEDLHETEIVFKIVPETTRDSNIFDSRYEGKGKVKGADGSVKDNWRHPEYSGKVWMRWQTFRDTFKKQPFAMKYKREEKNRADDGIGEAKVKLDAAENWILSKMVLSETEAYDPSQTVNGVWARFNQATRCFKGLLNYKKVYEWYIGTAIDRMIDEKIMYAELRPMLLDKFIEDNDGGREVRNAEQMQLIQQAVAKKHEELKKAGKEHLFPFGLKIIYCTPRSIPEKIMEREINDCIELKVQFPELICGFDLVGAEDRPNHIGFYHKQLTRLQKECREKGIEIPFMFHAGETLLDTGGSSDPQNSNLYDAVALNSKRIGHGFALMKHPHLVEKFRRTKSSKGICIELCPISNELLHLCRNIKEHPYPELLAAGIPCCVNSDNPSLFSNSMSHEFYQIMVGSPTISVHSWKQLALWSLEYSCLTETEKTTAEGFFKDAWTEFCDWVYDTYGDLFSFYGDGTVQALEDDRVKQRYQKLGVPIH</sequence>
<evidence type="ECO:0000256" key="1">
    <source>
        <dbReference type="ARBA" id="ARBA00001947"/>
    </source>
</evidence>
<feature type="region of interest" description="Disordered" evidence="4">
    <location>
        <begin position="1"/>
        <end position="72"/>
    </location>
</feature>
<evidence type="ECO:0000313" key="7">
    <source>
        <dbReference type="Proteomes" id="UP001521785"/>
    </source>
</evidence>
<name>A0ABR3RPL9_9PLEO</name>
<evidence type="ECO:0000256" key="3">
    <source>
        <dbReference type="ARBA" id="ARBA00022801"/>
    </source>
</evidence>